<dbReference type="EMBL" id="JACJIA010000002">
    <property type="protein sequence ID" value="MBA8950501.1"/>
    <property type="molecule type" value="Genomic_DNA"/>
</dbReference>
<keyword evidence="1" id="KW-0732">Signal</keyword>
<name>A0A7W3QKK6_ACTNM</name>
<organism evidence="2 3">
    <name type="scientific">Actinomadura namibiensis</name>
    <dbReference type="NCBI Taxonomy" id="182080"/>
    <lineage>
        <taxon>Bacteria</taxon>
        <taxon>Bacillati</taxon>
        <taxon>Actinomycetota</taxon>
        <taxon>Actinomycetes</taxon>
        <taxon>Streptosporangiales</taxon>
        <taxon>Thermomonosporaceae</taxon>
        <taxon>Actinomadura</taxon>
    </lineage>
</organism>
<keyword evidence="3" id="KW-1185">Reference proteome</keyword>
<feature type="signal peptide" evidence="1">
    <location>
        <begin position="1"/>
        <end position="28"/>
    </location>
</feature>
<sequence length="127" mass="13804">MRPRFKDILSVGAATAAAVGLLAVPATARTAETSVGAKAKSGRLYTMSGKYENKYNVRTGPGTGYRVVATVRGKGKSLPCWYNVCKGVKRKSYYRCYAKGERANEWVPLSYKGRKVWAAMNCGALGR</sequence>
<accession>A0A7W3QKK6</accession>
<evidence type="ECO:0000313" key="3">
    <source>
        <dbReference type="Proteomes" id="UP000572680"/>
    </source>
</evidence>
<dbReference type="Proteomes" id="UP000572680">
    <property type="component" value="Unassembled WGS sequence"/>
</dbReference>
<protein>
    <submittedName>
        <fullName evidence="2">Putative membrane protein</fullName>
    </submittedName>
</protein>
<dbReference type="AlphaFoldDB" id="A0A7W3QKK6"/>
<evidence type="ECO:0000256" key="1">
    <source>
        <dbReference type="SAM" id="SignalP"/>
    </source>
</evidence>
<reference evidence="2 3" key="1">
    <citation type="submission" date="2020-08" db="EMBL/GenBank/DDBJ databases">
        <title>Genomic Encyclopedia of Type Strains, Phase IV (KMG-IV): sequencing the most valuable type-strain genomes for metagenomic binning, comparative biology and taxonomic classification.</title>
        <authorList>
            <person name="Goeker M."/>
        </authorList>
    </citation>
    <scope>NUCLEOTIDE SEQUENCE [LARGE SCALE GENOMIC DNA]</scope>
    <source>
        <strain evidence="2 3">DSM 44197</strain>
    </source>
</reference>
<evidence type="ECO:0000313" key="2">
    <source>
        <dbReference type="EMBL" id="MBA8950501.1"/>
    </source>
</evidence>
<gene>
    <name evidence="2" type="ORF">HNR61_002114</name>
</gene>
<comment type="caution">
    <text evidence="2">The sequence shown here is derived from an EMBL/GenBank/DDBJ whole genome shotgun (WGS) entry which is preliminary data.</text>
</comment>
<feature type="chain" id="PRO_5030752753" evidence="1">
    <location>
        <begin position="29"/>
        <end position="127"/>
    </location>
</feature>
<dbReference type="RefSeq" id="WP_182842907.1">
    <property type="nucleotide sequence ID" value="NZ_BAAALP010000002.1"/>
</dbReference>
<proteinExistence type="predicted"/>